<keyword evidence="3" id="KW-1185">Reference proteome</keyword>
<proteinExistence type="predicted"/>
<organism evidence="2 3">
    <name type="scientific">Defluviicoccus vanus</name>
    <dbReference type="NCBI Taxonomy" id="111831"/>
    <lineage>
        <taxon>Bacteria</taxon>
        <taxon>Pseudomonadati</taxon>
        <taxon>Pseudomonadota</taxon>
        <taxon>Alphaproteobacteria</taxon>
        <taxon>Rhodospirillales</taxon>
        <taxon>Rhodospirillaceae</taxon>
        <taxon>Defluviicoccus</taxon>
    </lineage>
</organism>
<dbReference type="InterPro" id="IPR028250">
    <property type="entry name" value="DsbDN"/>
</dbReference>
<dbReference type="EMBL" id="CP053923">
    <property type="protein sequence ID" value="QNT69576.1"/>
    <property type="molecule type" value="Genomic_DNA"/>
</dbReference>
<protein>
    <recommendedName>
        <fullName evidence="1">Thiol:disulfide interchange protein DsbD N-terminal domain-containing protein</fullName>
    </recommendedName>
</protein>
<evidence type="ECO:0000313" key="2">
    <source>
        <dbReference type="EMBL" id="QNT69576.1"/>
    </source>
</evidence>
<accession>A0A7H1N1J0</accession>
<evidence type="ECO:0000313" key="3">
    <source>
        <dbReference type="Proteomes" id="UP000516369"/>
    </source>
</evidence>
<sequence length="257" mass="26328">MSLVADAEAIAAGVPFTLAVRLQLPAGWHTYWSNPGEAGAPTHVEWRLPEGFTAAPLAWPIPERLASGGIVSYGYAGDVWLTARMTPPAVLPPGTTAPLAAAVDWLVCAEICVPEQAEVTLTLPVVAVEATMARPAAPAIARAFAVAAAQVPQPVQAPLAVSTHDGAIVVAISSLDAATAATAPSSGAVTGAWFFPDAFGQIDDAAPQTLERGADGLRLRLVRPANVASVPPELSGVLVLERATGRIGYTVRAPVPS</sequence>
<gene>
    <name evidence="2" type="ORF">HQ394_09850</name>
</gene>
<dbReference type="RefSeq" id="WP_190260096.1">
    <property type="nucleotide sequence ID" value="NZ_CP053923.1"/>
</dbReference>
<dbReference type="AlphaFoldDB" id="A0A7H1N1J0"/>
<dbReference type="Pfam" id="PF11412">
    <property type="entry name" value="DsbD_N"/>
    <property type="match status" value="1"/>
</dbReference>
<name>A0A7H1N1J0_9PROT</name>
<dbReference type="KEGG" id="dvn:HQ394_09850"/>
<feature type="domain" description="Thiol:disulfide interchange protein DsbD N-terminal" evidence="1">
    <location>
        <begin position="6"/>
        <end position="123"/>
    </location>
</feature>
<evidence type="ECO:0000259" key="1">
    <source>
        <dbReference type="Pfam" id="PF11412"/>
    </source>
</evidence>
<dbReference type="Proteomes" id="UP000516369">
    <property type="component" value="Chromosome"/>
</dbReference>
<reference evidence="2 3" key="1">
    <citation type="submission" date="2020-05" db="EMBL/GenBank/DDBJ databases">
        <title>Complete closed genome sequence of Defluviicoccus vanus.</title>
        <authorList>
            <person name="Bessarab I."/>
            <person name="Arumugam K."/>
            <person name="Maszenan A.M."/>
            <person name="Seviour R.J."/>
            <person name="Williams R.B."/>
        </authorList>
    </citation>
    <scope>NUCLEOTIDE SEQUENCE [LARGE SCALE GENOMIC DNA]</scope>
    <source>
        <strain evidence="2 3">Ben 114</strain>
    </source>
</reference>